<dbReference type="FunCoup" id="A0A1B7N5F9">
    <property type="interactions" value="318"/>
</dbReference>
<organism evidence="6 7">
    <name type="scientific">Rhizopogon vinicolor AM-OR11-026</name>
    <dbReference type="NCBI Taxonomy" id="1314800"/>
    <lineage>
        <taxon>Eukaryota</taxon>
        <taxon>Fungi</taxon>
        <taxon>Dikarya</taxon>
        <taxon>Basidiomycota</taxon>
        <taxon>Agaricomycotina</taxon>
        <taxon>Agaricomycetes</taxon>
        <taxon>Agaricomycetidae</taxon>
        <taxon>Boletales</taxon>
        <taxon>Suillineae</taxon>
        <taxon>Rhizopogonaceae</taxon>
        <taxon>Rhizopogon</taxon>
    </lineage>
</organism>
<comment type="similarity">
    <text evidence="5">Belongs to the PRA1 family.</text>
</comment>
<accession>A0A1B7N5F9</accession>
<evidence type="ECO:0000313" key="7">
    <source>
        <dbReference type="Proteomes" id="UP000092154"/>
    </source>
</evidence>
<name>A0A1B7N5F9_9AGAM</name>
<evidence type="ECO:0000256" key="2">
    <source>
        <dbReference type="ARBA" id="ARBA00022692"/>
    </source>
</evidence>
<dbReference type="Pfam" id="PF03208">
    <property type="entry name" value="PRA1"/>
    <property type="match status" value="1"/>
</dbReference>
<gene>
    <name evidence="6" type="ORF">K503DRAFT_768895</name>
</gene>
<comment type="subcellular location">
    <subcellularLocation>
        <location evidence="1 5">Membrane</location>
        <topology evidence="1 5">Multi-pass membrane protein</topology>
    </subcellularLocation>
</comment>
<evidence type="ECO:0000256" key="5">
    <source>
        <dbReference type="RuleBase" id="RU363107"/>
    </source>
</evidence>
<feature type="transmembrane region" description="Helical" evidence="5">
    <location>
        <begin position="60"/>
        <end position="90"/>
    </location>
</feature>
<evidence type="ECO:0000256" key="3">
    <source>
        <dbReference type="ARBA" id="ARBA00022989"/>
    </source>
</evidence>
<keyword evidence="7" id="KW-1185">Reference proteome</keyword>
<dbReference type="STRING" id="1314800.A0A1B7N5F9"/>
<dbReference type="PANTHER" id="PTHR19317:SF0">
    <property type="entry name" value="PRENYLATED RAB ACCEPTOR PROTEIN 1"/>
    <property type="match status" value="1"/>
</dbReference>
<dbReference type="InParanoid" id="A0A1B7N5F9"/>
<feature type="transmembrane region" description="Helical" evidence="5">
    <location>
        <begin position="111"/>
        <end position="127"/>
    </location>
</feature>
<evidence type="ECO:0000256" key="4">
    <source>
        <dbReference type="ARBA" id="ARBA00023136"/>
    </source>
</evidence>
<sequence>MEAVLRVTDALKSFRETRLSTLRPPTEFFDFHRISRPADLTQAVSRLTYNTRYFSGNYTLIVAALAVYAIITSPLLLISLVFLFGGFTLINRFFDDQWSVNVAGHVVTQKTLYMGLFVIGIPLLWFSSPFMTFFWLVGASSCLIIGHACLIEPGVESEYANIEGAV</sequence>
<keyword evidence="3 5" id="KW-1133">Transmembrane helix</keyword>
<dbReference type="OrthoDB" id="63113at2759"/>
<dbReference type="GO" id="GO:0016020">
    <property type="term" value="C:membrane"/>
    <property type="evidence" value="ECO:0007669"/>
    <property type="project" value="UniProtKB-SubCell"/>
</dbReference>
<reference evidence="6 7" key="1">
    <citation type="submission" date="2016-06" db="EMBL/GenBank/DDBJ databases">
        <title>Comparative genomics of the ectomycorrhizal sister species Rhizopogon vinicolor and Rhizopogon vesiculosus (Basidiomycota: Boletales) reveals a divergence of the mating type B locus.</title>
        <authorList>
            <consortium name="DOE Joint Genome Institute"/>
            <person name="Mujic A.B."/>
            <person name="Kuo A."/>
            <person name="Tritt A."/>
            <person name="Lipzen A."/>
            <person name="Chen C."/>
            <person name="Johnson J."/>
            <person name="Sharma A."/>
            <person name="Barry K."/>
            <person name="Grigoriev I.V."/>
            <person name="Spatafora J.W."/>
        </authorList>
    </citation>
    <scope>NUCLEOTIDE SEQUENCE [LARGE SCALE GENOMIC DNA]</scope>
    <source>
        <strain evidence="6 7">AM-OR11-026</strain>
    </source>
</reference>
<protein>
    <recommendedName>
        <fullName evidence="5">PRA1 family protein</fullName>
    </recommendedName>
</protein>
<dbReference type="GO" id="GO:0005794">
    <property type="term" value="C:Golgi apparatus"/>
    <property type="evidence" value="ECO:0007669"/>
    <property type="project" value="TreeGrafter"/>
</dbReference>
<dbReference type="Proteomes" id="UP000092154">
    <property type="component" value="Unassembled WGS sequence"/>
</dbReference>
<dbReference type="AlphaFoldDB" id="A0A1B7N5F9"/>
<evidence type="ECO:0000256" key="1">
    <source>
        <dbReference type="ARBA" id="ARBA00004141"/>
    </source>
</evidence>
<dbReference type="PANTHER" id="PTHR19317">
    <property type="entry name" value="PRENYLATED RAB ACCEPTOR 1-RELATED"/>
    <property type="match status" value="1"/>
</dbReference>
<dbReference type="EMBL" id="KV448224">
    <property type="protein sequence ID" value="OAX40095.1"/>
    <property type="molecule type" value="Genomic_DNA"/>
</dbReference>
<evidence type="ECO:0000313" key="6">
    <source>
        <dbReference type="EMBL" id="OAX40095.1"/>
    </source>
</evidence>
<dbReference type="InterPro" id="IPR004895">
    <property type="entry name" value="Prenylated_rab_accept_PRA1"/>
</dbReference>
<keyword evidence="2 5" id="KW-0812">Transmembrane</keyword>
<proteinExistence type="inferred from homology"/>
<keyword evidence="4 5" id="KW-0472">Membrane</keyword>